<evidence type="ECO:0000256" key="1">
    <source>
        <dbReference type="SAM" id="Phobius"/>
    </source>
</evidence>
<dbReference type="HOGENOM" id="CLU_1538270_0_0_10"/>
<organism evidence="2 3">
    <name type="scientific">Marivirga tractuosa (strain ATCC 23168 / DSM 4126 / NBRC 15989 / NCIMB 1408 / VKM B-1430 / H-43)</name>
    <name type="common">Microscilla tractuosa</name>
    <name type="synonym">Flexibacter tractuosus</name>
    <dbReference type="NCBI Taxonomy" id="643867"/>
    <lineage>
        <taxon>Bacteria</taxon>
        <taxon>Pseudomonadati</taxon>
        <taxon>Bacteroidota</taxon>
        <taxon>Cytophagia</taxon>
        <taxon>Cytophagales</taxon>
        <taxon>Marivirgaceae</taxon>
        <taxon>Marivirga</taxon>
    </lineage>
</organism>
<keyword evidence="1" id="KW-1133">Transmembrane helix</keyword>
<proteinExistence type="predicted"/>
<evidence type="ECO:0000313" key="2">
    <source>
        <dbReference type="EMBL" id="ADR21951.1"/>
    </source>
</evidence>
<keyword evidence="1" id="KW-0812">Transmembrane</keyword>
<dbReference type="KEGG" id="mtt:Ftrac_1966"/>
<feature type="transmembrane region" description="Helical" evidence="1">
    <location>
        <begin position="37"/>
        <end position="54"/>
    </location>
</feature>
<protein>
    <submittedName>
        <fullName evidence="2">Uncharacterized protein</fullName>
    </submittedName>
</protein>
<evidence type="ECO:0000313" key="3">
    <source>
        <dbReference type="Proteomes" id="UP000008720"/>
    </source>
</evidence>
<name>E4TTC1_MARTH</name>
<dbReference type="Proteomes" id="UP000008720">
    <property type="component" value="Chromosome"/>
</dbReference>
<dbReference type="AlphaFoldDB" id="E4TTC1"/>
<keyword evidence="3" id="KW-1185">Reference proteome</keyword>
<keyword evidence="1" id="KW-0472">Membrane</keyword>
<dbReference type="RefSeq" id="WP_013454094.1">
    <property type="nucleotide sequence ID" value="NC_014759.1"/>
</dbReference>
<accession>E4TTC1</accession>
<feature type="transmembrane region" description="Helical" evidence="1">
    <location>
        <begin position="12"/>
        <end position="31"/>
    </location>
</feature>
<dbReference type="EMBL" id="CP002349">
    <property type="protein sequence ID" value="ADR21951.1"/>
    <property type="molecule type" value="Genomic_DNA"/>
</dbReference>
<sequence>MIINRKKGKSIAMFIFLVPVLLMFFFGGIYAVFEGEIAIGIIFIVITVVGLSGVPKSMMKIISANPEFEITDNDLFIYDNPQYECISIQDMVECNIYSGLYNDYLLGISLKKDSQIRSNLKEWKKTFLNIPEEKSKIVFINLEHSDIKPTELANILNKKISKINSHSKNTGNNT</sequence>
<reference evidence="2 3" key="1">
    <citation type="journal article" date="2011" name="Stand. Genomic Sci.">
        <title>Complete genome sequence of Marivirga tractuosa type strain (H-43).</title>
        <authorList>
            <person name="Pagani I."/>
            <person name="Chertkov O."/>
            <person name="Lapidus A."/>
            <person name="Lucas S."/>
            <person name="Del Rio T.G."/>
            <person name="Tice H."/>
            <person name="Copeland A."/>
            <person name="Cheng J.F."/>
            <person name="Nolan M."/>
            <person name="Saunders E."/>
            <person name="Pitluck S."/>
            <person name="Held B."/>
            <person name="Goodwin L."/>
            <person name="Liolios K."/>
            <person name="Ovchinikova G."/>
            <person name="Ivanova N."/>
            <person name="Mavromatis K."/>
            <person name="Pati A."/>
            <person name="Chen A."/>
            <person name="Palaniappan K."/>
            <person name="Land M."/>
            <person name="Hauser L."/>
            <person name="Jeffries C.D."/>
            <person name="Detter J.C."/>
            <person name="Han C."/>
            <person name="Tapia R."/>
            <person name="Ngatchou-Djao O.D."/>
            <person name="Rohde M."/>
            <person name="Goker M."/>
            <person name="Spring S."/>
            <person name="Sikorski J."/>
            <person name="Woyke T."/>
            <person name="Bristow J."/>
            <person name="Eisen J.A."/>
            <person name="Markowitz V."/>
            <person name="Hugenholtz P."/>
            <person name="Klenk H.P."/>
            <person name="Kyrpides N.C."/>
        </authorList>
    </citation>
    <scope>NUCLEOTIDE SEQUENCE [LARGE SCALE GENOMIC DNA]</scope>
    <source>
        <strain evidence="3">ATCC 23168 / DSM 4126 / NBRC 15989 / NCIMB 1408 / VKM B-1430 / H-43</strain>
    </source>
</reference>
<gene>
    <name evidence="2" type="ordered locus">Ftrac_1966</name>
</gene>